<protein>
    <submittedName>
        <fullName evidence="1">Uncharacterized protein</fullName>
    </submittedName>
</protein>
<proteinExistence type="predicted"/>
<organism evidence="1">
    <name type="scientific">marine sediment metagenome</name>
    <dbReference type="NCBI Taxonomy" id="412755"/>
    <lineage>
        <taxon>unclassified sequences</taxon>
        <taxon>metagenomes</taxon>
        <taxon>ecological metagenomes</taxon>
    </lineage>
</organism>
<reference evidence="1" key="1">
    <citation type="journal article" date="2015" name="Nature">
        <title>Complex archaea that bridge the gap between prokaryotes and eukaryotes.</title>
        <authorList>
            <person name="Spang A."/>
            <person name="Saw J.H."/>
            <person name="Jorgensen S.L."/>
            <person name="Zaremba-Niedzwiedzka K."/>
            <person name="Martijn J."/>
            <person name="Lind A.E."/>
            <person name="van Eijk R."/>
            <person name="Schleper C."/>
            <person name="Guy L."/>
            <person name="Ettema T.J."/>
        </authorList>
    </citation>
    <scope>NUCLEOTIDE SEQUENCE</scope>
</reference>
<dbReference type="EMBL" id="LAZR01063324">
    <property type="protein sequence ID" value="KKK59722.1"/>
    <property type="molecule type" value="Genomic_DNA"/>
</dbReference>
<sequence length="100" mass="12191">MLVHISFAVEDHVKAFKEKFETLDWNMECDNSRMFLDANLLFYNLEDENEYYDLIDDAIQWCRENIRDLWKYTEENEGFTGVYFYFIQDADAVAFKLRFL</sequence>
<name>A0A0F8WS34_9ZZZZ</name>
<comment type="caution">
    <text evidence="1">The sequence shown here is derived from an EMBL/GenBank/DDBJ whole genome shotgun (WGS) entry which is preliminary data.</text>
</comment>
<accession>A0A0F8WS34</accession>
<gene>
    <name evidence="1" type="ORF">LCGC14_3031540</name>
</gene>
<evidence type="ECO:0000313" key="1">
    <source>
        <dbReference type="EMBL" id="KKK59722.1"/>
    </source>
</evidence>
<dbReference type="AlphaFoldDB" id="A0A0F8WS34"/>
<feature type="non-terminal residue" evidence="1">
    <location>
        <position position="1"/>
    </location>
</feature>